<comment type="catalytic activity">
    <reaction evidence="22">
        <text>7,8-dihydropteroate + L-glutamate + ATP = 7,8-dihydrofolate + ADP + phosphate + H(+)</text>
        <dbReference type="Rhea" id="RHEA:23584"/>
        <dbReference type="ChEBI" id="CHEBI:15378"/>
        <dbReference type="ChEBI" id="CHEBI:17839"/>
        <dbReference type="ChEBI" id="CHEBI:29985"/>
        <dbReference type="ChEBI" id="CHEBI:30616"/>
        <dbReference type="ChEBI" id="CHEBI:43474"/>
        <dbReference type="ChEBI" id="CHEBI:57451"/>
        <dbReference type="ChEBI" id="CHEBI:456216"/>
        <dbReference type="EC" id="6.3.2.12"/>
    </reaction>
</comment>
<comment type="catalytic activity">
    <reaction evidence="21">
        <text>(6R)-5,10-methylenetetrahydrofolyl-(gamma-L-Glu)(n) + L-glutamate + ATP = (6R)-5,10-methylenetetrahydrofolyl-(gamma-L-Glu)(n+1) + ADP + phosphate + H(+)</text>
        <dbReference type="Rhea" id="RHEA:51912"/>
        <dbReference type="Rhea" id="RHEA-COMP:13257"/>
        <dbReference type="Rhea" id="RHEA-COMP:13258"/>
        <dbReference type="ChEBI" id="CHEBI:15378"/>
        <dbReference type="ChEBI" id="CHEBI:29985"/>
        <dbReference type="ChEBI" id="CHEBI:30616"/>
        <dbReference type="ChEBI" id="CHEBI:43474"/>
        <dbReference type="ChEBI" id="CHEBI:136572"/>
        <dbReference type="ChEBI" id="CHEBI:456216"/>
        <dbReference type="EC" id="6.3.2.17"/>
    </reaction>
</comment>
<evidence type="ECO:0000256" key="22">
    <source>
        <dbReference type="ARBA" id="ARBA00049161"/>
    </source>
</evidence>
<evidence type="ECO:0000256" key="13">
    <source>
        <dbReference type="ARBA" id="ARBA00022840"/>
    </source>
</evidence>
<keyword evidence="13 23" id="KW-0067">ATP-binding</keyword>
<comment type="similarity">
    <text evidence="5 23">Belongs to the folylpolyglutamate synthase family.</text>
</comment>
<feature type="domain" description="Mur ligase central" evidence="25">
    <location>
        <begin position="49"/>
        <end position="265"/>
    </location>
</feature>
<evidence type="ECO:0000256" key="20">
    <source>
        <dbReference type="ARBA" id="ARBA00047808"/>
    </source>
</evidence>
<dbReference type="PIRSF" id="PIRSF001563">
    <property type="entry name" value="Folylpolyglu_synth"/>
    <property type="match status" value="1"/>
</dbReference>
<evidence type="ECO:0000259" key="25">
    <source>
        <dbReference type="Pfam" id="PF08245"/>
    </source>
</evidence>
<evidence type="ECO:0000256" key="21">
    <source>
        <dbReference type="ARBA" id="ARBA00049035"/>
    </source>
</evidence>
<evidence type="ECO:0000256" key="10">
    <source>
        <dbReference type="ARBA" id="ARBA00022598"/>
    </source>
</evidence>
<keyword evidence="15" id="KW-0289">Folate biosynthesis</keyword>
<evidence type="ECO:0000256" key="3">
    <source>
        <dbReference type="ARBA" id="ARBA00004799"/>
    </source>
</evidence>
<dbReference type="NCBIfam" id="TIGR01499">
    <property type="entry name" value="folC"/>
    <property type="match status" value="1"/>
</dbReference>
<dbReference type="AlphaFoldDB" id="M1L292"/>
<evidence type="ECO:0000256" key="8">
    <source>
        <dbReference type="ARBA" id="ARBA00013025"/>
    </source>
</evidence>
<comment type="function">
    <text evidence="2">Functions in two distinct reactions of the de novo folate biosynthetic pathway. Catalyzes the addition of a glutamate residue to dihydropteroate (7,8-dihydropteroate or H2Pte) to form dihydrofolate (7,8-dihydrofolate monoglutamate or H2Pte-Glu). Also catalyzes successive additions of L-glutamate to tetrahydrofolate or 10-formyltetrahydrofolate or 5,10-methylenetetrahydrofolate, leading to folylpolyglutamate derivatives.</text>
</comment>
<dbReference type="GO" id="GO:0046872">
    <property type="term" value="F:metal ion binding"/>
    <property type="evidence" value="ECO:0007669"/>
    <property type="project" value="UniProtKB-KW"/>
</dbReference>
<dbReference type="KEGG" id="kde:CDSE_0563"/>
<evidence type="ECO:0000256" key="15">
    <source>
        <dbReference type="ARBA" id="ARBA00022909"/>
    </source>
</evidence>
<dbReference type="OrthoDB" id="9809356at2"/>
<evidence type="ECO:0000259" key="24">
    <source>
        <dbReference type="Pfam" id="PF02875"/>
    </source>
</evidence>
<dbReference type="InterPro" id="IPR036565">
    <property type="entry name" value="Mur-like_cat_sf"/>
</dbReference>
<dbReference type="InterPro" id="IPR001645">
    <property type="entry name" value="Folylpolyglutamate_synth"/>
</dbReference>
<evidence type="ECO:0000256" key="9">
    <source>
        <dbReference type="ARBA" id="ARBA00019357"/>
    </source>
</evidence>
<dbReference type="PATRIC" id="fig|1208919.3.peg.306"/>
<keyword evidence="11" id="KW-0479">Metal-binding</keyword>
<dbReference type="Gene3D" id="3.40.1190.10">
    <property type="entry name" value="Mur-like, catalytic domain"/>
    <property type="match status" value="1"/>
</dbReference>
<dbReference type="HOGENOM" id="CLU_015869_1_0_4"/>
<evidence type="ECO:0000256" key="14">
    <source>
        <dbReference type="ARBA" id="ARBA00022842"/>
    </source>
</evidence>
<dbReference type="GO" id="GO:0005737">
    <property type="term" value="C:cytoplasm"/>
    <property type="evidence" value="ECO:0007669"/>
    <property type="project" value="TreeGrafter"/>
</dbReference>
<comment type="subunit">
    <text evidence="6">Monomer.</text>
</comment>
<dbReference type="GO" id="GO:0004326">
    <property type="term" value="F:tetrahydrofolylpolyglutamate synthase activity"/>
    <property type="evidence" value="ECO:0007669"/>
    <property type="project" value="UniProtKB-EC"/>
</dbReference>
<evidence type="ECO:0000256" key="7">
    <source>
        <dbReference type="ARBA" id="ARBA00013023"/>
    </source>
</evidence>
<evidence type="ECO:0000256" key="11">
    <source>
        <dbReference type="ARBA" id="ARBA00022723"/>
    </source>
</evidence>
<comment type="catalytic activity">
    <reaction evidence="19">
        <text>(6S)-5,6,7,8-tetrahydrofolyl-(gamma-L-Glu)(n) + L-glutamate + ATP = (6S)-5,6,7,8-tetrahydrofolyl-(gamma-L-Glu)(n+1) + ADP + phosphate + H(+)</text>
        <dbReference type="Rhea" id="RHEA:10580"/>
        <dbReference type="Rhea" id="RHEA-COMP:14738"/>
        <dbReference type="Rhea" id="RHEA-COMP:14740"/>
        <dbReference type="ChEBI" id="CHEBI:15378"/>
        <dbReference type="ChEBI" id="CHEBI:29985"/>
        <dbReference type="ChEBI" id="CHEBI:30616"/>
        <dbReference type="ChEBI" id="CHEBI:43474"/>
        <dbReference type="ChEBI" id="CHEBI:141005"/>
        <dbReference type="ChEBI" id="CHEBI:456216"/>
        <dbReference type="EC" id="6.3.2.17"/>
    </reaction>
</comment>
<reference evidence="26 27" key="1">
    <citation type="journal article" date="2013" name="Genome Biol. Evol.">
        <title>Genome evolution and phylogenomic analysis of candidatus kinetoplastibacterium, the betaproteobacterial endosymbionts of strigomonas and angomonas.</title>
        <authorList>
            <person name="Alves J.M."/>
            <person name="Serrano M.G."/>
            <person name="Maia da Silva F."/>
            <person name="Voegtly L.J."/>
            <person name="Matveyev A.V."/>
            <person name="Teixeira M.M."/>
            <person name="Camargo E.P."/>
            <person name="Buck G.A."/>
        </authorList>
    </citation>
    <scope>NUCLEOTIDE SEQUENCE [LARGE SCALE GENOMIC DNA]</scope>
    <source>
        <strain evidence="26 27">TCC079E</strain>
    </source>
</reference>
<keyword evidence="12 23" id="KW-0547">Nucleotide-binding</keyword>
<keyword evidence="14" id="KW-0460">Magnesium</keyword>
<proteinExistence type="inferred from homology"/>
<sequence length="429" mass="47806">MKPNIVSSLDSWLSYLESIHPKSIDLSLDRIKIVADAMNISIKAIKFIIGGTNGKGSTCAFLESFLLESGYAVGLYTSPHIVLFNERIRVNGNSVEDEEIVENLSYVDKCRGKISLTYFEFTTLAALNIFSKNNLDVLILEIGLGGRLDAVNIIDADCSIVTNIGIDHIEWLGDTRDFIAKEKAFIYRSNKPAICGDFSPPDSLLNHASEINTNLYLINKDFQYEIDIANREWSYFGINYIFKKLPFPKIFGDNQIINASVALAALDLLNYYLPVQYKNICSGIEKTFVPGRFQIISTNPSIIIDVAHNSHAASILSKNLQAMGSFSKTYAVIGMLKDKDLIDVIKKTSINIDYWYCASTYGSRGLKASDLSHVINKTIDSNDVITYDFSSPYQALCAVLSKASEQDRIIVFGSFTTVADIYNNIHHIL</sequence>
<name>M1L292_9PROT</name>
<dbReference type="PANTHER" id="PTHR11136">
    <property type="entry name" value="FOLYLPOLYGLUTAMATE SYNTHASE-RELATED"/>
    <property type="match status" value="1"/>
</dbReference>
<evidence type="ECO:0000256" key="17">
    <source>
        <dbReference type="ARBA" id="ARBA00030592"/>
    </source>
</evidence>
<dbReference type="GO" id="GO:0008841">
    <property type="term" value="F:dihydrofolate synthase activity"/>
    <property type="evidence" value="ECO:0007669"/>
    <property type="project" value="UniProtKB-EC"/>
</dbReference>
<evidence type="ECO:0000256" key="2">
    <source>
        <dbReference type="ARBA" id="ARBA00002714"/>
    </source>
</evidence>
<gene>
    <name evidence="26" type="ORF">CDSE_0563</name>
</gene>
<dbReference type="Proteomes" id="UP000011547">
    <property type="component" value="Chromosome"/>
</dbReference>
<comment type="catalytic activity">
    <reaction evidence="20">
        <text>10-formyltetrahydrofolyl-(gamma-L-Glu)(n) + L-glutamate + ATP = 10-formyltetrahydrofolyl-(gamma-L-Glu)(n+1) + ADP + phosphate + H(+)</text>
        <dbReference type="Rhea" id="RHEA:51904"/>
        <dbReference type="Rhea" id="RHEA-COMP:13088"/>
        <dbReference type="Rhea" id="RHEA-COMP:14300"/>
        <dbReference type="ChEBI" id="CHEBI:15378"/>
        <dbReference type="ChEBI" id="CHEBI:29985"/>
        <dbReference type="ChEBI" id="CHEBI:30616"/>
        <dbReference type="ChEBI" id="CHEBI:43474"/>
        <dbReference type="ChEBI" id="CHEBI:134413"/>
        <dbReference type="ChEBI" id="CHEBI:456216"/>
        <dbReference type="EC" id="6.3.2.17"/>
    </reaction>
</comment>
<dbReference type="EC" id="6.3.2.17" evidence="8"/>
<dbReference type="RefSeq" id="WP_015396279.1">
    <property type="nucleotide sequence ID" value="NC_020294.1"/>
</dbReference>
<evidence type="ECO:0000256" key="6">
    <source>
        <dbReference type="ARBA" id="ARBA00011245"/>
    </source>
</evidence>
<dbReference type="GO" id="GO:0005524">
    <property type="term" value="F:ATP binding"/>
    <property type="evidence" value="ECO:0007669"/>
    <property type="project" value="UniProtKB-KW"/>
</dbReference>
<protein>
    <recommendedName>
        <fullName evidence="9">Dihydrofolate synthase/folylpolyglutamate synthase</fullName>
        <ecNumber evidence="7">6.3.2.12</ecNumber>
        <ecNumber evidence="8">6.3.2.17</ecNumber>
    </recommendedName>
    <alternativeName>
        <fullName evidence="18">Folylpoly-gamma-glutamate synthetase-dihydrofolate synthetase</fullName>
    </alternativeName>
    <alternativeName>
        <fullName evidence="16">Folylpolyglutamate synthetase</fullName>
    </alternativeName>
    <alternativeName>
        <fullName evidence="17">Tetrahydrofolylpolyglutamate synthase</fullName>
    </alternativeName>
</protein>
<dbReference type="Pfam" id="PF08245">
    <property type="entry name" value="Mur_ligase_M"/>
    <property type="match status" value="1"/>
</dbReference>
<dbReference type="STRING" id="1208919.CDSE_0563"/>
<keyword evidence="27" id="KW-1185">Reference proteome</keyword>
<feature type="domain" description="Mur ligase C-terminal" evidence="24">
    <location>
        <begin position="291"/>
        <end position="415"/>
    </location>
</feature>
<accession>M1L292</accession>
<evidence type="ECO:0000256" key="16">
    <source>
        <dbReference type="ARBA" id="ARBA00030048"/>
    </source>
</evidence>
<evidence type="ECO:0000256" key="23">
    <source>
        <dbReference type="PIRNR" id="PIRNR001563"/>
    </source>
</evidence>
<dbReference type="EMBL" id="CP003803">
    <property type="protein sequence ID" value="AGF46868.1"/>
    <property type="molecule type" value="Genomic_DNA"/>
</dbReference>
<comment type="pathway">
    <text evidence="3">Cofactor biosynthesis; tetrahydrofolate biosynthesis; 7,8-dihydrofolate from 2-amino-4-hydroxy-6-hydroxymethyl-7,8-dihydropteridine diphosphate and 4-aminobenzoate: step 2/2.</text>
</comment>
<dbReference type="Pfam" id="PF02875">
    <property type="entry name" value="Mur_ligase_C"/>
    <property type="match status" value="1"/>
</dbReference>
<dbReference type="GO" id="GO:0046654">
    <property type="term" value="P:tetrahydrofolate biosynthetic process"/>
    <property type="evidence" value="ECO:0007669"/>
    <property type="project" value="UniProtKB-UniPathway"/>
</dbReference>
<dbReference type="InterPro" id="IPR036615">
    <property type="entry name" value="Mur_ligase_C_dom_sf"/>
</dbReference>
<dbReference type="InterPro" id="IPR013221">
    <property type="entry name" value="Mur_ligase_cen"/>
</dbReference>
<dbReference type="InterPro" id="IPR004101">
    <property type="entry name" value="Mur_ligase_C"/>
</dbReference>
<dbReference type="Gene3D" id="3.90.190.20">
    <property type="entry name" value="Mur ligase, C-terminal domain"/>
    <property type="match status" value="1"/>
</dbReference>
<dbReference type="NCBIfam" id="NF008101">
    <property type="entry name" value="PRK10846.1"/>
    <property type="match status" value="1"/>
</dbReference>
<evidence type="ECO:0000256" key="1">
    <source>
        <dbReference type="ARBA" id="ARBA00001946"/>
    </source>
</evidence>
<dbReference type="UniPathway" id="UPA00077">
    <property type="reaction ID" value="UER00157"/>
</dbReference>
<dbReference type="SUPFAM" id="SSF53244">
    <property type="entry name" value="MurD-like peptide ligases, peptide-binding domain"/>
    <property type="match status" value="1"/>
</dbReference>
<evidence type="ECO:0000313" key="27">
    <source>
        <dbReference type="Proteomes" id="UP000011547"/>
    </source>
</evidence>
<evidence type="ECO:0000256" key="19">
    <source>
        <dbReference type="ARBA" id="ARBA00047493"/>
    </source>
</evidence>
<comment type="pathway">
    <text evidence="4">Cofactor biosynthesis; tetrahydrofolylpolyglutamate biosynthesis.</text>
</comment>
<organism evidence="26 27">
    <name type="scientific">Candidatus Kinetoplastidibacterium desouzai TCC079E</name>
    <dbReference type="NCBI Taxonomy" id="1208919"/>
    <lineage>
        <taxon>Bacteria</taxon>
        <taxon>Pseudomonadati</taxon>
        <taxon>Pseudomonadota</taxon>
        <taxon>Betaproteobacteria</taxon>
        <taxon>Candidatus Kinetoplastidibacterium</taxon>
    </lineage>
</organism>
<dbReference type="SUPFAM" id="SSF53623">
    <property type="entry name" value="MurD-like peptide ligases, catalytic domain"/>
    <property type="match status" value="1"/>
</dbReference>
<dbReference type="GO" id="GO:0046656">
    <property type="term" value="P:folic acid biosynthetic process"/>
    <property type="evidence" value="ECO:0007669"/>
    <property type="project" value="UniProtKB-KW"/>
</dbReference>
<evidence type="ECO:0000256" key="5">
    <source>
        <dbReference type="ARBA" id="ARBA00008276"/>
    </source>
</evidence>
<dbReference type="FunFam" id="3.40.1190.10:FF:000004">
    <property type="entry name" value="Dihydrofolate synthase/folylpolyglutamate synthase"/>
    <property type="match status" value="1"/>
</dbReference>
<evidence type="ECO:0000256" key="18">
    <source>
        <dbReference type="ARBA" id="ARBA00032510"/>
    </source>
</evidence>
<keyword evidence="10 23" id="KW-0436">Ligase</keyword>
<dbReference type="PANTHER" id="PTHR11136:SF0">
    <property type="entry name" value="DIHYDROFOLATE SYNTHETASE-RELATED"/>
    <property type="match status" value="1"/>
</dbReference>
<dbReference type="eggNOG" id="COG0285">
    <property type="taxonomic scope" value="Bacteria"/>
</dbReference>
<evidence type="ECO:0000256" key="12">
    <source>
        <dbReference type="ARBA" id="ARBA00022741"/>
    </source>
</evidence>
<comment type="cofactor">
    <cofactor evidence="1">
        <name>Mg(2+)</name>
        <dbReference type="ChEBI" id="CHEBI:18420"/>
    </cofactor>
</comment>
<evidence type="ECO:0000313" key="26">
    <source>
        <dbReference type="EMBL" id="AGF46868.1"/>
    </source>
</evidence>
<dbReference type="EC" id="6.3.2.12" evidence="7"/>
<evidence type="ECO:0000256" key="4">
    <source>
        <dbReference type="ARBA" id="ARBA00005150"/>
    </source>
</evidence>